<feature type="domain" description="Glycosyl transferase family 1" evidence="3">
    <location>
        <begin position="187"/>
        <end position="304"/>
    </location>
</feature>
<dbReference type="STRING" id="568872.GA0070624_6278"/>
<gene>
    <name evidence="5" type="ORF">GA0070624_6278</name>
</gene>
<sequence>MKVLHVITGLWVGGAELQLELLLRHTRHEPEVVTLDNRGQVADNIAQGGVQVRDLTMTRNTEVSALGRLRRIIREGRYDVVHTHLYRAQIYGHLAARLAGTRAIVTTQHSIGETHIERRRMSMPVRALYLTAEHCSHATIAVSDVVRDRLVAWGVPSRKITVVPKAVDFAAVAFDPVGRVKVRMDWGIGPNVQVIGVLGRLDPNKRVDLVIRAAAPLLGERRRLVVVGDGEDRERLEQTAREVGVTDHVLFAGARRDVGEVLSSFDILVAAPKQETFGLAMLEALGNGLPLLYTTCPALDGIETDRARQVPGDEVGLRRELAAELRAPLHPRMPVPALCERYGIESVAARIDDLYERIAARGPALERVTETDEERHGDLSPSP</sequence>
<feature type="domain" description="Glycosyltransferase subfamily 4-like N-terminal" evidence="4">
    <location>
        <begin position="23"/>
        <end position="169"/>
    </location>
</feature>
<organism evidence="5 6">
    <name type="scientific">Micromonospora rhizosphaerae</name>
    <dbReference type="NCBI Taxonomy" id="568872"/>
    <lineage>
        <taxon>Bacteria</taxon>
        <taxon>Bacillati</taxon>
        <taxon>Actinomycetota</taxon>
        <taxon>Actinomycetes</taxon>
        <taxon>Micromonosporales</taxon>
        <taxon>Micromonosporaceae</taxon>
        <taxon>Micromonospora</taxon>
    </lineage>
</organism>
<dbReference type="PANTHER" id="PTHR12526:SF635">
    <property type="entry name" value="GLYCOSYL TRANSFERASE GROUP 1"/>
    <property type="match status" value="1"/>
</dbReference>
<dbReference type="PANTHER" id="PTHR12526">
    <property type="entry name" value="GLYCOSYLTRANSFERASE"/>
    <property type="match status" value="1"/>
</dbReference>
<dbReference type="InterPro" id="IPR028098">
    <property type="entry name" value="Glyco_trans_4-like_N"/>
</dbReference>
<dbReference type="Pfam" id="PF00534">
    <property type="entry name" value="Glycos_transf_1"/>
    <property type="match status" value="1"/>
</dbReference>
<dbReference type="Proteomes" id="UP000199413">
    <property type="component" value="Unassembled WGS sequence"/>
</dbReference>
<dbReference type="AlphaFoldDB" id="A0A1C6TAN5"/>
<reference evidence="6" key="1">
    <citation type="submission" date="2016-06" db="EMBL/GenBank/DDBJ databases">
        <authorList>
            <person name="Varghese N."/>
            <person name="Submissions Spin"/>
        </authorList>
    </citation>
    <scope>NUCLEOTIDE SEQUENCE [LARGE SCALE GENOMIC DNA]</scope>
    <source>
        <strain evidence="6">DSM 45431</strain>
    </source>
</reference>
<protein>
    <submittedName>
        <fullName evidence="5">Glycosyltransferase involved in cell wall bisynthesis</fullName>
    </submittedName>
</protein>
<dbReference type="SUPFAM" id="SSF53756">
    <property type="entry name" value="UDP-Glycosyltransferase/glycogen phosphorylase"/>
    <property type="match status" value="1"/>
</dbReference>
<name>A0A1C6TAN5_9ACTN</name>
<evidence type="ECO:0000259" key="3">
    <source>
        <dbReference type="Pfam" id="PF00534"/>
    </source>
</evidence>
<accession>A0A1C6TAN5</accession>
<keyword evidence="6" id="KW-1185">Reference proteome</keyword>
<dbReference type="RefSeq" id="WP_091346865.1">
    <property type="nucleotide sequence ID" value="NZ_FMHV01000002.1"/>
</dbReference>
<dbReference type="InterPro" id="IPR001296">
    <property type="entry name" value="Glyco_trans_1"/>
</dbReference>
<keyword evidence="2 5" id="KW-0808">Transferase</keyword>
<keyword evidence="1" id="KW-0328">Glycosyltransferase</keyword>
<proteinExistence type="predicted"/>
<evidence type="ECO:0000313" key="6">
    <source>
        <dbReference type="Proteomes" id="UP000199413"/>
    </source>
</evidence>
<dbReference type="Gene3D" id="3.40.50.2000">
    <property type="entry name" value="Glycogen Phosphorylase B"/>
    <property type="match status" value="2"/>
</dbReference>
<dbReference type="Pfam" id="PF13439">
    <property type="entry name" value="Glyco_transf_4"/>
    <property type="match status" value="1"/>
</dbReference>
<evidence type="ECO:0000256" key="1">
    <source>
        <dbReference type="ARBA" id="ARBA00022676"/>
    </source>
</evidence>
<dbReference type="EMBL" id="FMHV01000002">
    <property type="protein sequence ID" value="SCL38622.1"/>
    <property type="molecule type" value="Genomic_DNA"/>
</dbReference>
<evidence type="ECO:0000259" key="4">
    <source>
        <dbReference type="Pfam" id="PF13439"/>
    </source>
</evidence>
<evidence type="ECO:0000313" key="5">
    <source>
        <dbReference type="EMBL" id="SCL38622.1"/>
    </source>
</evidence>
<dbReference type="OrthoDB" id="3646807at2"/>
<dbReference type="GO" id="GO:0016757">
    <property type="term" value="F:glycosyltransferase activity"/>
    <property type="evidence" value="ECO:0007669"/>
    <property type="project" value="UniProtKB-KW"/>
</dbReference>
<evidence type="ECO:0000256" key="2">
    <source>
        <dbReference type="ARBA" id="ARBA00022679"/>
    </source>
</evidence>